<accession>A0A0M3RAM9</accession>
<dbReference type="PANTHER" id="PTHR12110">
    <property type="entry name" value="HYDROXYPYRUVATE ISOMERASE"/>
    <property type="match status" value="1"/>
</dbReference>
<sequence>MNPSKFPFYYGVNEFSTQPWSFEEDVAHYSRLGVEAIEVCESKLDPDRMSSQLELLADAGLTVSSVQPKVRTMTPSADQPQPVGREERLKSFRQSIERIAPYAPGAVFVTNTGPATGGNMADTIRQVIADHQELASIADYHGVKIGLEPLNPILLNLETAIWTYKQAQDIIQEIDRDNVGICLDLWNVWQDDHLIEGIKSEPKHVFLLQVSDWRTPQSSADRRSVGTGEIPTGKLLHSVYDAGYRGPCVLEIFSHNVPDSLYDTDLDKLIVDNRAALELAWISG</sequence>
<dbReference type="Proteomes" id="UP000067625">
    <property type="component" value="Chromosome"/>
</dbReference>
<dbReference type="SUPFAM" id="SSF51658">
    <property type="entry name" value="Xylose isomerase-like"/>
    <property type="match status" value="1"/>
</dbReference>
<gene>
    <name evidence="2" type="ORF">AM592_19365</name>
</gene>
<dbReference type="STRING" id="1441095.AM592_19365"/>
<evidence type="ECO:0000313" key="2">
    <source>
        <dbReference type="EMBL" id="ALC83456.1"/>
    </source>
</evidence>
<keyword evidence="3" id="KW-1185">Reference proteome</keyword>
<evidence type="ECO:0000259" key="1">
    <source>
        <dbReference type="Pfam" id="PF01261"/>
    </source>
</evidence>
<dbReference type="GO" id="GO:0051213">
    <property type="term" value="F:dioxygenase activity"/>
    <property type="evidence" value="ECO:0007669"/>
    <property type="project" value="UniProtKB-KW"/>
</dbReference>
<dbReference type="InterPro" id="IPR013022">
    <property type="entry name" value="Xyl_isomerase-like_TIM-brl"/>
</dbReference>
<feature type="domain" description="Xylose isomerase-like TIM barrel" evidence="1">
    <location>
        <begin position="29"/>
        <end position="267"/>
    </location>
</feature>
<reference evidence="3" key="1">
    <citation type="submission" date="2015-08" db="EMBL/GenBank/DDBJ databases">
        <title>Genome sequencing project for genomic taxonomy and phylogenomics of Bacillus-like bacteria.</title>
        <authorList>
            <person name="Liu B."/>
            <person name="Wang J."/>
            <person name="Zhu Y."/>
            <person name="Liu G."/>
            <person name="Chen Q."/>
            <person name="Chen Z."/>
            <person name="Lan J."/>
            <person name="Che J."/>
            <person name="Ge C."/>
            <person name="Shi H."/>
            <person name="Pan Z."/>
            <person name="Liu X."/>
        </authorList>
    </citation>
    <scope>NUCLEOTIDE SEQUENCE [LARGE SCALE GENOMIC DNA]</scope>
    <source>
        <strain evidence="3">FJAT-4402</strain>
    </source>
</reference>
<dbReference type="RefSeq" id="WP_053605304.1">
    <property type="nucleotide sequence ID" value="NZ_CP012600.1"/>
</dbReference>
<dbReference type="AlphaFoldDB" id="A0A0M3RAM9"/>
<dbReference type="Pfam" id="PF01261">
    <property type="entry name" value="AP_endonuc_2"/>
    <property type="match status" value="1"/>
</dbReference>
<keyword evidence="2" id="KW-0670">Pyruvate</keyword>
<keyword evidence="2" id="KW-0560">Oxidoreductase</keyword>
<dbReference type="InterPro" id="IPR036237">
    <property type="entry name" value="Xyl_isomerase-like_sf"/>
</dbReference>
<evidence type="ECO:0000313" key="3">
    <source>
        <dbReference type="Proteomes" id="UP000067625"/>
    </source>
</evidence>
<dbReference type="EMBL" id="CP012600">
    <property type="protein sequence ID" value="ALC83456.1"/>
    <property type="molecule type" value="Genomic_DNA"/>
</dbReference>
<dbReference type="OrthoDB" id="2817989at2"/>
<dbReference type="PATRIC" id="fig|1441095.3.peg.4280"/>
<protein>
    <submittedName>
        <fullName evidence="2">4-hydroxyphenylpyruvate dioxygenase</fullName>
    </submittedName>
</protein>
<dbReference type="Gene3D" id="3.20.20.150">
    <property type="entry name" value="Divalent-metal-dependent TIM barrel enzymes"/>
    <property type="match status" value="1"/>
</dbReference>
<dbReference type="InterPro" id="IPR050312">
    <property type="entry name" value="IolE/XylAMocC-like"/>
</dbReference>
<name>A0A0M3RAM9_9BACI</name>
<reference evidence="2 3" key="2">
    <citation type="journal article" date="2016" name="Int. J. Syst. Evol. Microbiol.">
        <title>Bacillus gobiensis sp. nov., isolated from a soil sample.</title>
        <authorList>
            <person name="Liu B."/>
            <person name="Liu G.H."/>
            <person name="Cetin S."/>
            <person name="Schumann P."/>
            <person name="Pan Z.Z."/>
            <person name="Chen Q.Q."/>
        </authorList>
    </citation>
    <scope>NUCLEOTIDE SEQUENCE [LARGE SCALE GENOMIC DNA]</scope>
    <source>
        <strain evidence="2 3">FJAT-4402</strain>
    </source>
</reference>
<organism evidence="2 3">
    <name type="scientific">Bacillus gobiensis</name>
    <dbReference type="NCBI Taxonomy" id="1441095"/>
    <lineage>
        <taxon>Bacteria</taxon>
        <taxon>Bacillati</taxon>
        <taxon>Bacillota</taxon>
        <taxon>Bacilli</taxon>
        <taxon>Bacillales</taxon>
        <taxon>Bacillaceae</taxon>
        <taxon>Bacillus</taxon>
    </lineage>
</organism>
<dbReference type="PANTHER" id="PTHR12110:SF52">
    <property type="entry name" value="XYLOSE ISOMERASE"/>
    <property type="match status" value="1"/>
</dbReference>
<keyword evidence="2" id="KW-0223">Dioxygenase</keyword>
<proteinExistence type="predicted"/>